<accession>A0A4Q7NY11</accession>
<reference evidence="1 2" key="1">
    <citation type="submission" date="2019-02" db="EMBL/GenBank/DDBJ databases">
        <title>Genomic Encyclopedia of Type Strains, Phase IV (KMG-IV): sequencing the most valuable type-strain genomes for metagenomic binning, comparative biology and taxonomic classification.</title>
        <authorList>
            <person name="Goeker M."/>
        </authorList>
    </citation>
    <scope>NUCLEOTIDE SEQUENCE [LARGE SCALE GENOMIC DNA]</scope>
    <source>
        <strain evidence="1 2">DSM 45622</strain>
    </source>
</reference>
<sequence length="154" mass="17354">MPVSLKYAVVERERRFLLSEVPEGATTRRRIVDRYVTGTRLRLREVREDDGTVVLKLTHKVRLTDGPREVACTTAYLDEDEWAVLSALPGRTLRKTRHLFPWGSRVVAVDEHEDGTAVAEVDDGEGPSALLPPCFQVIREVTDDESWNGVALAR</sequence>
<protein>
    <submittedName>
        <fullName evidence="1">CYTH domain-containing protein</fullName>
    </submittedName>
</protein>
<comment type="caution">
    <text evidence="1">The sequence shown here is derived from an EMBL/GenBank/DDBJ whole genome shotgun (WGS) entry which is preliminary data.</text>
</comment>
<evidence type="ECO:0000313" key="1">
    <source>
        <dbReference type="EMBL" id="RZS91828.1"/>
    </source>
</evidence>
<organism evidence="1 2">
    <name type="scientific">Motilibacter rhizosphaerae</name>
    <dbReference type="NCBI Taxonomy" id="598652"/>
    <lineage>
        <taxon>Bacteria</taxon>
        <taxon>Bacillati</taxon>
        <taxon>Actinomycetota</taxon>
        <taxon>Actinomycetes</taxon>
        <taxon>Motilibacterales</taxon>
        <taxon>Motilibacteraceae</taxon>
        <taxon>Motilibacter</taxon>
    </lineage>
</organism>
<dbReference type="RefSeq" id="WP_130491850.1">
    <property type="nucleotide sequence ID" value="NZ_SGXD01000001.1"/>
</dbReference>
<dbReference type="InterPro" id="IPR033469">
    <property type="entry name" value="CYTH-like_dom_sf"/>
</dbReference>
<gene>
    <name evidence="1" type="ORF">EV189_1080</name>
</gene>
<keyword evidence="2" id="KW-1185">Reference proteome</keyword>
<dbReference type="Proteomes" id="UP000293638">
    <property type="component" value="Unassembled WGS sequence"/>
</dbReference>
<dbReference type="AlphaFoldDB" id="A0A4Q7NY11"/>
<dbReference type="EMBL" id="SGXD01000001">
    <property type="protein sequence ID" value="RZS91828.1"/>
    <property type="molecule type" value="Genomic_DNA"/>
</dbReference>
<name>A0A4Q7NY11_9ACTN</name>
<evidence type="ECO:0000313" key="2">
    <source>
        <dbReference type="Proteomes" id="UP000293638"/>
    </source>
</evidence>
<dbReference type="Gene3D" id="2.40.320.10">
    <property type="entry name" value="Hypothetical Protein Pfu-838710-001"/>
    <property type="match status" value="1"/>
</dbReference>
<proteinExistence type="predicted"/>
<dbReference type="OrthoDB" id="9805588at2"/>
<dbReference type="SUPFAM" id="SSF55154">
    <property type="entry name" value="CYTH-like phosphatases"/>
    <property type="match status" value="1"/>
</dbReference>